<dbReference type="AlphaFoldDB" id="A0A7U6GDB7"/>
<dbReference type="KEGG" id="cex:CSE_00910"/>
<dbReference type="PANTHER" id="PTHR43582:SF2">
    <property type="entry name" value="LINEARMYCIN RESISTANCE ATP-BINDING PROTEIN LNRL"/>
    <property type="match status" value="1"/>
</dbReference>
<dbReference type="RefSeq" id="WP_014452625.1">
    <property type="nucleotide sequence ID" value="NC_017096.1"/>
</dbReference>
<dbReference type="PROSITE" id="PS50893">
    <property type="entry name" value="ABC_TRANSPORTER_2"/>
    <property type="match status" value="1"/>
</dbReference>
<feature type="domain" description="ABC transporter" evidence="4">
    <location>
        <begin position="4"/>
        <end position="233"/>
    </location>
</feature>
<dbReference type="Gene3D" id="3.40.50.300">
    <property type="entry name" value="P-loop containing nucleotide triphosphate hydrolases"/>
    <property type="match status" value="1"/>
</dbReference>
<name>A0A7U6GDB7_CALEA</name>
<keyword evidence="6" id="KW-1185">Reference proteome</keyword>
<dbReference type="EMBL" id="AP012051">
    <property type="protein sequence ID" value="BAL80217.1"/>
    <property type="molecule type" value="Genomic_DNA"/>
</dbReference>
<evidence type="ECO:0000256" key="1">
    <source>
        <dbReference type="ARBA" id="ARBA00022448"/>
    </source>
</evidence>
<evidence type="ECO:0000259" key="4">
    <source>
        <dbReference type="PROSITE" id="PS50893"/>
    </source>
</evidence>
<evidence type="ECO:0000256" key="3">
    <source>
        <dbReference type="ARBA" id="ARBA00022840"/>
    </source>
</evidence>
<gene>
    <name evidence="5" type="ordered locus">CSE_00910</name>
</gene>
<dbReference type="Proteomes" id="UP000004793">
    <property type="component" value="Chromosome"/>
</dbReference>
<dbReference type="GO" id="GO:0016887">
    <property type="term" value="F:ATP hydrolysis activity"/>
    <property type="evidence" value="ECO:0007669"/>
    <property type="project" value="InterPro"/>
</dbReference>
<dbReference type="InterPro" id="IPR003439">
    <property type="entry name" value="ABC_transporter-like_ATP-bd"/>
</dbReference>
<proteinExistence type="predicted"/>
<dbReference type="GO" id="GO:0005524">
    <property type="term" value="F:ATP binding"/>
    <property type="evidence" value="ECO:0007669"/>
    <property type="project" value="UniProtKB-KW"/>
</dbReference>
<accession>A0A7U6GDB7</accession>
<dbReference type="SUPFAM" id="SSF52540">
    <property type="entry name" value="P-loop containing nucleoside triphosphate hydrolases"/>
    <property type="match status" value="1"/>
</dbReference>
<keyword evidence="1" id="KW-0813">Transport</keyword>
<evidence type="ECO:0000256" key="2">
    <source>
        <dbReference type="ARBA" id="ARBA00022741"/>
    </source>
</evidence>
<dbReference type="SMART" id="SM00382">
    <property type="entry name" value="AAA"/>
    <property type="match status" value="1"/>
</dbReference>
<dbReference type="OrthoDB" id="9804819at2"/>
<dbReference type="InterPro" id="IPR003593">
    <property type="entry name" value="AAA+_ATPase"/>
</dbReference>
<evidence type="ECO:0000313" key="6">
    <source>
        <dbReference type="Proteomes" id="UP000004793"/>
    </source>
</evidence>
<dbReference type="InterPro" id="IPR027417">
    <property type="entry name" value="P-loop_NTPase"/>
</dbReference>
<keyword evidence="2" id="KW-0547">Nucleotide-binding</keyword>
<protein>
    <submittedName>
        <fullName evidence="5">ABC transporter ATP-binding protein</fullName>
    </submittedName>
</protein>
<keyword evidence="3 5" id="KW-0067">ATP-binding</keyword>
<sequence>MDIVEVKNISKSYGSILAVSKLSFSVKEGEIFGLLGPNGAGKTTTISILSTLIKPDEGDAFILSHSVVKEQGKVKKLIGVVPQDIALYPTLTVYENLSFFTDLYGVKNKKSAIEKVLDIVQLKERAKSRVDTLSTGMKRRLNIAVGLLPEPKVLILDEPTVGVDAQTRANILESIKELNKDSGITVIYTSHYMDEVEYLCNRIAIIDFGKLKALGTLQELKAIVSEKDVIELSLEEEVNNSTKEKILKIEGVKSVEVAQKSIKIVVNGTNVVLPELIKVISVTTKIRSISIKEPDLETVFLALTGRALRE</sequence>
<dbReference type="Pfam" id="PF13732">
    <property type="entry name" value="DrrA1-3_C"/>
    <property type="match status" value="1"/>
</dbReference>
<dbReference type="PANTHER" id="PTHR43582">
    <property type="entry name" value="LINEARMYCIN RESISTANCE ATP-BINDING PROTEIN LNRL"/>
    <property type="match status" value="1"/>
</dbReference>
<organism evidence="5 6">
    <name type="scientific">Caldisericum exile (strain DSM 21853 / NBRC 104410 / AZM16c01)</name>
    <dbReference type="NCBI Taxonomy" id="511051"/>
    <lineage>
        <taxon>Bacteria</taxon>
        <taxon>Pseudomonadati</taxon>
        <taxon>Caldisericota/Cryosericota group</taxon>
        <taxon>Caldisericota</taxon>
        <taxon>Caldisericia</taxon>
        <taxon>Caldisericales</taxon>
        <taxon>Caldisericaceae</taxon>
        <taxon>Caldisericum</taxon>
    </lineage>
</organism>
<reference evidence="5 6" key="1">
    <citation type="submission" date="2011-01" db="EMBL/GenBank/DDBJ databases">
        <title>Whole genome sequence of Caldisericum exile AZM16c01.</title>
        <authorList>
            <person name="Narita-Yamada S."/>
            <person name="Kawakoshi A."/>
            <person name="Nakamura S."/>
            <person name="Sasagawa M."/>
            <person name="Fukada J."/>
            <person name="Sekine M."/>
            <person name="Kato Y."/>
            <person name="Fukai R."/>
            <person name="Sasaki K."/>
            <person name="Hanamaki A."/>
            <person name="Narita H."/>
            <person name="Konno Y."/>
            <person name="Mori K."/>
            <person name="Yamazaki S."/>
            <person name="Suzuki K."/>
            <person name="Fujita N."/>
        </authorList>
    </citation>
    <scope>NUCLEOTIDE SEQUENCE [LARGE SCALE GENOMIC DNA]</scope>
    <source>
        <strain evidence="6">DSM 21853 / NBRC 104410 / AZM16c01</strain>
    </source>
</reference>
<evidence type="ECO:0000313" key="5">
    <source>
        <dbReference type="EMBL" id="BAL80217.1"/>
    </source>
</evidence>
<dbReference type="InterPro" id="IPR025302">
    <property type="entry name" value="DrrA1/2-like_C"/>
</dbReference>
<dbReference type="Pfam" id="PF00005">
    <property type="entry name" value="ABC_tran"/>
    <property type="match status" value="1"/>
</dbReference>